<evidence type="ECO:0000313" key="2">
    <source>
        <dbReference type="EMBL" id="CUH52372.1"/>
    </source>
</evidence>
<evidence type="ECO:0000259" key="1">
    <source>
        <dbReference type="Pfam" id="PF13452"/>
    </source>
</evidence>
<dbReference type="CDD" id="cd03441">
    <property type="entry name" value="R_hydratase_like"/>
    <property type="match status" value="1"/>
</dbReference>
<dbReference type="Pfam" id="PF13452">
    <property type="entry name" value="FAS1_DH_region"/>
    <property type="match status" value="1"/>
</dbReference>
<dbReference type="Gene3D" id="3.10.129.10">
    <property type="entry name" value="Hotdog Thioesterase"/>
    <property type="match status" value="1"/>
</dbReference>
<sequence length="155" mass="17042">MGIFDRSTKGQITPSIRITLEPGPLAFFTETIGETNPLYRDRDAARAAGHPDVLAPPTYAVVVGTFADQKAKRAGAPDLLDRINGDLRVLLHGTEEYAYHGLMYATDTLEVENEVMHFTDAKGGKLEIAHIATRISHPKRGLLVEASRRLIHRLG</sequence>
<dbReference type="STRING" id="321267.SHM7688_01818"/>
<dbReference type="OrthoDB" id="5522043at2"/>
<feature type="domain" description="FAS1-like dehydratase" evidence="1">
    <location>
        <begin position="10"/>
        <end position="136"/>
    </location>
</feature>
<proteinExistence type="predicted"/>
<reference evidence="2 3" key="1">
    <citation type="submission" date="2015-09" db="EMBL/GenBank/DDBJ databases">
        <authorList>
            <consortium name="Swine Surveillance"/>
        </authorList>
    </citation>
    <scope>NUCLEOTIDE SEQUENCE [LARGE SCALE GENOMIC DNA]</scope>
    <source>
        <strain evidence="2 3">CECT 7688</strain>
    </source>
</reference>
<accession>A0A0N7LS17</accession>
<dbReference type="RefSeq" id="WP_058239585.1">
    <property type="nucleotide sequence ID" value="NZ_CYPW01000017.1"/>
</dbReference>
<organism evidence="2 3">
    <name type="scientific">Shimia marina</name>
    <dbReference type="NCBI Taxonomy" id="321267"/>
    <lineage>
        <taxon>Bacteria</taxon>
        <taxon>Pseudomonadati</taxon>
        <taxon>Pseudomonadota</taxon>
        <taxon>Alphaproteobacteria</taxon>
        <taxon>Rhodobacterales</taxon>
        <taxon>Roseobacteraceae</taxon>
    </lineage>
</organism>
<evidence type="ECO:0000313" key="3">
    <source>
        <dbReference type="Proteomes" id="UP000054823"/>
    </source>
</evidence>
<dbReference type="EMBL" id="CYPW01000017">
    <property type="protein sequence ID" value="CUH52372.1"/>
    <property type="molecule type" value="Genomic_DNA"/>
</dbReference>
<dbReference type="AlphaFoldDB" id="A0A0N7LS17"/>
<dbReference type="InterPro" id="IPR029069">
    <property type="entry name" value="HotDog_dom_sf"/>
</dbReference>
<dbReference type="Proteomes" id="UP000054823">
    <property type="component" value="Unassembled WGS sequence"/>
</dbReference>
<keyword evidence="3" id="KW-1185">Reference proteome</keyword>
<dbReference type="InterPro" id="IPR039569">
    <property type="entry name" value="FAS1-like_DH_region"/>
</dbReference>
<dbReference type="SUPFAM" id="SSF54637">
    <property type="entry name" value="Thioesterase/thiol ester dehydrase-isomerase"/>
    <property type="match status" value="1"/>
</dbReference>
<gene>
    <name evidence="2" type="ORF">SHM7688_01818</name>
</gene>
<protein>
    <recommendedName>
        <fullName evidence="1">FAS1-like dehydratase domain-containing protein</fullName>
    </recommendedName>
</protein>
<name>A0A0N7LS17_9RHOB</name>